<organism evidence="3 4">
    <name type="scientific">Hungatella hathewayi</name>
    <dbReference type="NCBI Taxonomy" id="154046"/>
    <lineage>
        <taxon>Bacteria</taxon>
        <taxon>Bacillati</taxon>
        <taxon>Bacillota</taxon>
        <taxon>Clostridia</taxon>
        <taxon>Lachnospirales</taxon>
        <taxon>Lachnospiraceae</taxon>
        <taxon>Hungatella</taxon>
    </lineage>
</organism>
<dbReference type="PANTHER" id="PTHR42919">
    <property type="entry name" value="N-ALPHA-ACETYLTRANSFERASE"/>
    <property type="match status" value="1"/>
</dbReference>
<dbReference type="GO" id="GO:0016747">
    <property type="term" value="F:acyltransferase activity, transferring groups other than amino-acyl groups"/>
    <property type="evidence" value="ECO:0007669"/>
    <property type="project" value="InterPro"/>
</dbReference>
<dbReference type="RefSeq" id="WP_118042046.1">
    <property type="nucleotide sequence ID" value="NZ_BQNJ01000001.1"/>
</dbReference>
<proteinExistence type="predicted"/>
<keyword evidence="2" id="KW-0012">Acyltransferase</keyword>
<evidence type="ECO:0000313" key="3">
    <source>
        <dbReference type="EMBL" id="GKG99786.1"/>
    </source>
</evidence>
<dbReference type="Pfam" id="PF00583">
    <property type="entry name" value="Acetyltransf_1"/>
    <property type="match status" value="1"/>
</dbReference>
<evidence type="ECO:0000256" key="1">
    <source>
        <dbReference type="ARBA" id="ARBA00022679"/>
    </source>
</evidence>
<comment type="caution">
    <text evidence="3">The sequence shown here is derived from an EMBL/GenBank/DDBJ whole genome shotgun (WGS) entry which is preliminary data.</text>
</comment>
<dbReference type="CDD" id="cd04301">
    <property type="entry name" value="NAT_SF"/>
    <property type="match status" value="1"/>
</dbReference>
<accession>A0A413LP17</accession>
<dbReference type="InterPro" id="IPR051556">
    <property type="entry name" value="N-term/lysine_N-AcTrnsfr"/>
</dbReference>
<keyword evidence="1" id="KW-0808">Transferase</keyword>
<reference evidence="3" key="1">
    <citation type="submission" date="2022-01" db="EMBL/GenBank/DDBJ databases">
        <title>Novel bile acid biosynthetic pathways are enriched in the microbiome of centenarians.</title>
        <authorList>
            <person name="Sato Y."/>
            <person name="Atarashi K."/>
            <person name="Plichta R.D."/>
            <person name="Arai Y."/>
            <person name="Sasajima S."/>
            <person name="Kearney M.S."/>
            <person name="Suda W."/>
            <person name="Takeshita K."/>
            <person name="Sasaki T."/>
            <person name="Okamoto S."/>
            <person name="Skelly N.A."/>
            <person name="Okamura Y."/>
            <person name="Vlamakis H."/>
            <person name="Li Y."/>
            <person name="Tanoue T."/>
            <person name="Takei H."/>
            <person name="Nittono H."/>
            <person name="Narushima S."/>
            <person name="Irie J."/>
            <person name="Itoh H."/>
            <person name="Moriya K."/>
            <person name="Sugiura Y."/>
            <person name="Suematsu M."/>
            <person name="Moritoki N."/>
            <person name="Shibata S."/>
            <person name="Littman R.D."/>
            <person name="Fischbach A.M."/>
            <person name="Uwamino Y."/>
            <person name="Inoue T."/>
            <person name="Honda A."/>
            <person name="Hattori M."/>
            <person name="Murai T."/>
            <person name="Xavier J.R."/>
            <person name="Hirose N."/>
            <person name="Honda K."/>
        </authorList>
    </citation>
    <scope>NUCLEOTIDE SEQUENCE</scope>
    <source>
        <strain evidence="3">CE91-St55</strain>
    </source>
</reference>
<name>A0A413LP17_9FIRM</name>
<dbReference type="AlphaFoldDB" id="A0A413LP17"/>
<sequence>MNLRLAETADLPQLKTVYKELIRKMDENGVSIWDEIYPCECFAEDIGNNRLYVLVEECRIVAAFALCSQAAGADCVKWRYEGGKALYIDRFGVNADYLRKGIGSIALKGAIALAGELGAEYVRLFVVDINKPAIHLYMKNGFEQADGIYDEVIDDDLVLHEYGFEIKTSK</sequence>
<dbReference type="Gene3D" id="3.40.630.30">
    <property type="match status" value="1"/>
</dbReference>
<dbReference type="InterPro" id="IPR000182">
    <property type="entry name" value="GNAT_dom"/>
</dbReference>
<dbReference type="InterPro" id="IPR016181">
    <property type="entry name" value="Acyl_CoA_acyltransferase"/>
</dbReference>
<dbReference type="Proteomes" id="UP001055091">
    <property type="component" value="Unassembled WGS sequence"/>
</dbReference>
<evidence type="ECO:0000313" key="4">
    <source>
        <dbReference type="Proteomes" id="UP001055091"/>
    </source>
</evidence>
<dbReference type="PROSITE" id="PS51186">
    <property type="entry name" value="GNAT"/>
    <property type="match status" value="1"/>
</dbReference>
<dbReference type="PANTHER" id="PTHR42919:SF8">
    <property type="entry name" value="N-ALPHA-ACETYLTRANSFERASE 50"/>
    <property type="match status" value="1"/>
</dbReference>
<dbReference type="GeneID" id="93151343"/>
<protein>
    <submittedName>
        <fullName evidence="3">Uncharacterized protein</fullName>
    </submittedName>
</protein>
<gene>
    <name evidence="3" type="ORF">CE91St55_17680</name>
</gene>
<evidence type="ECO:0000256" key="2">
    <source>
        <dbReference type="ARBA" id="ARBA00023315"/>
    </source>
</evidence>
<dbReference type="EMBL" id="BQNJ01000001">
    <property type="protein sequence ID" value="GKG99786.1"/>
    <property type="molecule type" value="Genomic_DNA"/>
</dbReference>
<dbReference type="SUPFAM" id="SSF55729">
    <property type="entry name" value="Acyl-CoA N-acyltransferases (Nat)"/>
    <property type="match status" value="1"/>
</dbReference>